<dbReference type="AlphaFoldDB" id="A0A1B8TWD3"/>
<protein>
    <recommendedName>
        <fullName evidence="1">HTH luxR-type domain-containing protein</fullName>
    </recommendedName>
</protein>
<dbReference type="GO" id="GO:0006355">
    <property type="term" value="P:regulation of DNA-templated transcription"/>
    <property type="evidence" value="ECO:0007669"/>
    <property type="project" value="InterPro"/>
</dbReference>
<dbReference type="SMART" id="SM00421">
    <property type="entry name" value="HTH_LUXR"/>
    <property type="match status" value="1"/>
</dbReference>
<keyword evidence="3" id="KW-1185">Reference proteome</keyword>
<dbReference type="InterPro" id="IPR000792">
    <property type="entry name" value="Tscrpt_reg_LuxR_C"/>
</dbReference>
<gene>
    <name evidence="2" type="ORF">LPB301_14350</name>
</gene>
<dbReference type="Proteomes" id="UP000092612">
    <property type="component" value="Unassembled WGS sequence"/>
</dbReference>
<evidence type="ECO:0000313" key="2">
    <source>
        <dbReference type="EMBL" id="OBY63963.1"/>
    </source>
</evidence>
<dbReference type="EMBL" id="LSFL01000035">
    <property type="protein sequence ID" value="OBY63963.1"/>
    <property type="molecule type" value="Genomic_DNA"/>
</dbReference>
<dbReference type="InterPro" id="IPR036388">
    <property type="entry name" value="WH-like_DNA-bd_sf"/>
</dbReference>
<name>A0A1B8TWD3_9FLAO</name>
<dbReference type="SUPFAM" id="SSF46894">
    <property type="entry name" value="C-terminal effector domain of the bipartite response regulators"/>
    <property type="match status" value="1"/>
</dbReference>
<dbReference type="InterPro" id="IPR016032">
    <property type="entry name" value="Sig_transdc_resp-reg_C-effctor"/>
</dbReference>
<dbReference type="KEGG" id="prn:BW723_01340"/>
<dbReference type="STRING" id="996801.BW723_01340"/>
<proteinExistence type="predicted"/>
<dbReference type="GO" id="GO:0003677">
    <property type="term" value="F:DNA binding"/>
    <property type="evidence" value="ECO:0007669"/>
    <property type="project" value="InterPro"/>
</dbReference>
<feature type="domain" description="HTH luxR-type" evidence="1">
    <location>
        <begin position="98"/>
        <end position="155"/>
    </location>
</feature>
<accession>A0A1B8TWD3</accession>
<evidence type="ECO:0000259" key="1">
    <source>
        <dbReference type="SMART" id="SM00421"/>
    </source>
</evidence>
<organism evidence="2 3">
    <name type="scientific">Polaribacter reichenbachii</name>
    <dbReference type="NCBI Taxonomy" id="996801"/>
    <lineage>
        <taxon>Bacteria</taxon>
        <taxon>Pseudomonadati</taxon>
        <taxon>Bacteroidota</taxon>
        <taxon>Flavobacteriia</taxon>
        <taxon>Flavobacteriales</taxon>
        <taxon>Flavobacteriaceae</taxon>
    </lineage>
</organism>
<sequence>MALFIFLYIAIPYRTRIKNTKRRHLRFHRKLDNFMRLEKKQKEEKIKNLEILNSKLKISLKDDLVKIINNNSQENLDSFFSNFEKLHPNFNETLFKIAPKLTSNELKLAAFLRLNLTSKEISKLLNINPDSVNKARYRLRKKLNLSAKEDLTTFIINA</sequence>
<reference evidence="3" key="1">
    <citation type="submission" date="2016-02" db="EMBL/GenBank/DDBJ databases">
        <title>Paenibacillus sp. LPB0068, isolated from Crassostrea gigas.</title>
        <authorList>
            <person name="Shin S.-K."/>
            <person name="Yi H."/>
        </authorList>
    </citation>
    <scope>NUCLEOTIDE SEQUENCE [LARGE SCALE GENOMIC DNA]</scope>
    <source>
        <strain evidence="3">KCTC 23969</strain>
    </source>
</reference>
<comment type="caution">
    <text evidence="2">The sequence shown here is derived from an EMBL/GenBank/DDBJ whole genome shotgun (WGS) entry which is preliminary data.</text>
</comment>
<evidence type="ECO:0000313" key="3">
    <source>
        <dbReference type="Proteomes" id="UP000092612"/>
    </source>
</evidence>
<dbReference type="Gene3D" id="1.10.10.10">
    <property type="entry name" value="Winged helix-like DNA-binding domain superfamily/Winged helix DNA-binding domain"/>
    <property type="match status" value="1"/>
</dbReference>